<dbReference type="RefSeq" id="WP_126775884.1">
    <property type="nucleotide sequence ID" value="NZ_PIPM01000001.1"/>
</dbReference>
<protein>
    <submittedName>
        <fullName evidence="3">(Fe-S)-binding protein</fullName>
    </submittedName>
</protein>
<gene>
    <name evidence="3" type="ORF">CWE11_01800</name>
</gene>
<dbReference type="InterPro" id="IPR036010">
    <property type="entry name" value="2Fe-2S_ferredoxin-like_sf"/>
</dbReference>
<dbReference type="PANTHER" id="PTHR30212:SF2">
    <property type="entry name" value="PROTEIN YIIM"/>
    <property type="match status" value="1"/>
</dbReference>
<dbReference type="Gene3D" id="3.10.20.30">
    <property type="match status" value="1"/>
</dbReference>
<keyword evidence="1" id="KW-0830">Ubiquinone</keyword>
<keyword evidence="4" id="KW-1185">Reference proteome</keyword>
<evidence type="ECO:0000313" key="3">
    <source>
        <dbReference type="EMBL" id="RUO36572.1"/>
    </source>
</evidence>
<dbReference type="OrthoDB" id="9796486at2"/>
<proteinExistence type="predicted"/>
<reference evidence="3 4" key="1">
    <citation type="journal article" date="2011" name="Front. Microbiol.">
        <title>Genomic signatures of strain selection and enhancement in Bacillus atrophaeus var. globigii, a historical biowarfare simulant.</title>
        <authorList>
            <person name="Gibbons H.S."/>
            <person name="Broomall S.M."/>
            <person name="McNew L.A."/>
            <person name="Daligault H."/>
            <person name="Chapman C."/>
            <person name="Bruce D."/>
            <person name="Karavis M."/>
            <person name="Krepps M."/>
            <person name="McGregor P.A."/>
            <person name="Hong C."/>
            <person name="Park K.H."/>
            <person name="Akmal A."/>
            <person name="Feldman A."/>
            <person name="Lin J.S."/>
            <person name="Chang W.E."/>
            <person name="Higgs B.W."/>
            <person name="Demirev P."/>
            <person name="Lindquist J."/>
            <person name="Liem A."/>
            <person name="Fochler E."/>
            <person name="Read T.D."/>
            <person name="Tapia R."/>
            <person name="Johnson S."/>
            <person name="Bishop-Lilly K.A."/>
            <person name="Detter C."/>
            <person name="Han C."/>
            <person name="Sozhamannan S."/>
            <person name="Rosenzweig C.N."/>
            <person name="Skowronski E.W."/>
        </authorList>
    </citation>
    <scope>NUCLEOTIDE SEQUENCE [LARGE SCALE GENOMIC DNA]</scope>
    <source>
        <strain evidence="3 4">GYP-17</strain>
    </source>
</reference>
<sequence length="87" mass="9581">MSCFRIVINQQITTEVEADAPASLLETMEATGLETRYHCRNGFCGACRTKLISGTVEYLADPLAYVRPGDILPCVCRATSDLELEHT</sequence>
<dbReference type="InterPro" id="IPR001041">
    <property type="entry name" value="2Fe-2S_ferredoxin-type"/>
</dbReference>
<dbReference type="PROSITE" id="PS51085">
    <property type="entry name" value="2FE2S_FER_2"/>
    <property type="match status" value="1"/>
</dbReference>
<evidence type="ECO:0000259" key="2">
    <source>
        <dbReference type="PROSITE" id="PS51085"/>
    </source>
</evidence>
<evidence type="ECO:0000313" key="4">
    <source>
        <dbReference type="Proteomes" id="UP000288405"/>
    </source>
</evidence>
<dbReference type="EMBL" id="PIPM01000001">
    <property type="protein sequence ID" value="RUO36572.1"/>
    <property type="molecule type" value="Genomic_DNA"/>
</dbReference>
<dbReference type="SUPFAM" id="SSF54292">
    <property type="entry name" value="2Fe-2S ferredoxin-like"/>
    <property type="match status" value="1"/>
</dbReference>
<dbReference type="InterPro" id="IPR052353">
    <property type="entry name" value="Benzoxazolinone_Detox_Enz"/>
</dbReference>
<dbReference type="GO" id="GO:0051537">
    <property type="term" value="F:2 iron, 2 sulfur cluster binding"/>
    <property type="evidence" value="ECO:0007669"/>
    <property type="project" value="InterPro"/>
</dbReference>
<dbReference type="PROSITE" id="PS00197">
    <property type="entry name" value="2FE2S_FER_1"/>
    <property type="match status" value="1"/>
</dbReference>
<dbReference type="Pfam" id="PF00111">
    <property type="entry name" value="Fer2"/>
    <property type="match status" value="1"/>
</dbReference>
<feature type="domain" description="2Fe-2S ferredoxin-type" evidence="2">
    <location>
        <begin position="4"/>
        <end position="87"/>
    </location>
</feature>
<organism evidence="3 4">
    <name type="scientific">Aliidiomarina sanyensis</name>
    <dbReference type="NCBI Taxonomy" id="1249555"/>
    <lineage>
        <taxon>Bacteria</taxon>
        <taxon>Pseudomonadati</taxon>
        <taxon>Pseudomonadota</taxon>
        <taxon>Gammaproteobacteria</taxon>
        <taxon>Alteromonadales</taxon>
        <taxon>Idiomarinaceae</taxon>
        <taxon>Aliidiomarina</taxon>
    </lineage>
</organism>
<dbReference type="PANTHER" id="PTHR30212">
    <property type="entry name" value="PROTEIN YIIM"/>
    <property type="match status" value="1"/>
</dbReference>
<dbReference type="NCBIfam" id="NF007985">
    <property type="entry name" value="PRK10713.1"/>
    <property type="match status" value="1"/>
</dbReference>
<name>A0A432WS25_9GAMM</name>
<comment type="caution">
    <text evidence="3">The sequence shown here is derived from an EMBL/GenBank/DDBJ whole genome shotgun (WGS) entry which is preliminary data.</text>
</comment>
<dbReference type="InterPro" id="IPR012675">
    <property type="entry name" value="Beta-grasp_dom_sf"/>
</dbReference>
<dbReference type="Proteomes" id="UP000288405">
    <property type="component" value="Unassembled WGS sequence"/>
</dbReference>
<dbReference type="CDD" id="cd00207">
    <property type="entry name" value="fer2"/>
    <property type="match status" value="1"/>
</dbReference>
<accession>A0A432WS25</accession>
<dbReference type="AlphaFoldDB" id="A0A432WS25"/>
<evidence type="ECO:0000256" key="1">
    <source>
        <dbReference type="ARBA" id="ARBA00023075"/>
    </source>
</evidence>
<dbReference type="InterPro" id="IPR006058">
    <property type="entry name" value="2Fe2S_fd_BS"/>
</dbReference>